<dbReference type="GO" id="GO:0005634">
    <property type="term" value="C:nucleus"/>
    <property type="evidence" value="ECO:0007669"/>
    <property type="project" value="TreeGrafter"/>
</dbReference>
<keyword evidence="5" id="KW-0175">Coiled coil</keyword>
<feature type="region of interest" description="Disordered" evidence="6">
    <location>
        <begin position="1"/>
        <end position="50"/>
    </location>
</feature>
<dbReference type="GO" id="GO:0015629">
    <property type="term" value="C:actin cytoskeleton"/>
    <property type="evidence" value="ECO:0007669"/>
    <property type="project" value="TreeGrafter"/>
</dbReference>
<sequence>MDANYEVVPQTEVVVTDMAPEENAEQPETSVEPGQNVNHSIGESNVNSGLVVVEKKSDEDTKESDDIPTTNVAKVDSIVVADAETSNLETEATEKPAIAVVETDFENLTATEIDAISEANDQDGPIDETSHNASESEMETEPQINAKLQVEQEEETKYEDETESEDGTESVTEEDIVRNTIDLAEKSEAPSDAIESQTALVKESTNKKGTDLKEKSNGSSDKTAQKPNEFSDERISNDQKTFNNQIQDIISDIDINIKTQEKITQLKEQELKLIQKQNELTNQIQQQQILAQQLTAQNQFKQKQWEQQQIEQQEFLSSQAYQRDGLSSAQSHLHTAYNRSDDGHNKKETTNLSKSVDLRKIFTPATDAVEILPKNRKLYASSAFYSPNLHPTVEDQVELARRISHSLSDISNQTSKGQTMYVNRKKRSVKWVHEGSDKEEECTSEANALYKENADANSMLELTKLEKIPLKLIMNPRGQVRDYNSLKDSINVETGLLSPDNCAELITALKLHQGRGAELFAKRRRKADNWVVDETNAGAQSHPSGLPDYQHYQPKPATSPNILPAYSDAGKHRVQLNIHQDQLIEKYSKPGLQVVKSPWEAALQTGSASSAFLEESNPRIQTVSSTVPQTNFHSGGNDLTDAVDPVSYDIPLSNQQESYKESLNQHVKQQSSILPSNPQRELAYKPSVAQGWGGRNVELPREYFEFSEPLSSWEANYNEQYKNQYISEEHDIFREKVQNDHLINQPLDFADVQTRLHQLEEFQKYFLEQQRLEIEILKRRDDSRLLRFNKLQNEQLKLERPNDVSLNNEAIPQTGPITDDEISENVNVRDLIYSFEQQSLGEYKESVRCRNQNGTAYLPNEIPEADNEYGGLYVPKEISLASYAPPPKNFTDQQPVYSGHNISNINTTYEHSHRHLPPATSNVNEKSMGSSWGFPVSKPMVRGFSTIPPKQQFSAPAGYQKILQTSVQGAPQGNFNPSPLSFEKLSKFEQSNLSYPNQNQNYLNVRQKSLVRNVSTTPFVFGSSESRFSVENASRSPSSTVSTSPQPLRSPCMSSSYRQPSTNAVPRLTSSSQAQTFNNCARGWGTEPESQYIYPGPNVLPAPGNMPYSDF</sequence>
<evidence type="ECO:0000256" key="1">
    <source>
        <dbReference type="ARBA" id="ARBA00004496"/>
    </source>
</evidence>
<keyword evidence="3" id="KW-0597">Phosphoprotein</keyword>
<gene>
    <name evidence="7" type="ORF">DMAD_13674</name>
</gene>
<feature type="region of interest" description="Disordered" evidence="6">
    <location>
        <begin position="110"/>
        <end position="239"/>
    </location>
</feature>
<feature type="region of interest" description="Disordered" evidence="6">
    <location>
        <begin position="327"/>
        <end position="351"/>
    </location>
</feature>
<evidence type="ECO:0000256" key="6">
    <source>
        <dbReference type="SAM" id="MobiDB-lite"/>
    </source>
</evidence>
<accession>A0AAU9GG38</accession>
<comment type="subcellular location">
    <subcellularLocation>
        <location evidence="1">Cytoplasm</location>
    </subcellularLocation>
</comment>
<organism evidence="7 8">
    <name type="scientific">Drosophila madeirensis</name>
    <name type="common">Fruit fly</name>
    <dbReference type="NCBI Taxonomy" id="30013"/>
    <lineage>
        <taxon>Eukaryota</taxon>
        <taxon>Metazoa</taxon>
        <taxon>Ecdysozoa</taxon>
        <taxon>Arthropoda</taxon>
        <taxon>Hexapoda</taxon>
        <taxon>Insecta</taxon>
        <taxon>Pterygota</taxon>
        <taxon>Neoptera</taxon>
        <taxon>Endopterygota</taxon>
        <taxon>Diptera</taxon>
        <taxon>Brachycera</taxon>
        <taxon>Muscomorpha</taxon>
        <taxon>Ephydroidea</taxon>
        <taxon>Drosophilidae</taxon>
        <taxon>Drosophila</taxon>
        <taxon>Sophophora</taxon>
    </lineage>
</organism>
<feature type="compositionally biased region" description="Low complexity" evidence="6">
    <location>
        <begin position="1034"/>
        <end position="1045"/>
    </location>
</feature>
<dbReference type="PANTHER" id="PTHR24217:SF0">
    <property type="entry name" value="PDZ DOMAIN-CONTAINING PROTEIN"/>
    <property type="match status" value="1"/>
</dbReference>
<dbReference type="InterPro" id="IPR051976">
    <property type="entry name" value="Synaptopodin_domain"/>
</dbReference>
<feature type="coiled-coil region" evidence="5">
    <location>
        <begin position="263"/>
        <end position="304"/>
    </location>
</feature>
<evidence type="ECO:0000256" key="2">
    <source>
        <dbReference type="ARBA" id="ARBA00022490"/>
    </source>
</evidence>
<feature type="compositionally biased region" description="Polar residues" evidence="6">
    <location>
        <begin position="1052"/>
        <end position="1073"/>
    </location>
</feature>
<feature type="region of interest" description="Disordered" evidence="6">
    <location>
        <begin position="1030"/>
        <end position="1073"/>
    </location>
</feature>
<feature type="compositionally biased region" description="Polar residues" evidence="6">
    <location>
        <begin position="26"/>
        <end position="48"/>
    </location>
</feature>
<dbReference type="AlphaFoldDB" id="A0AAU9GG38"/>
<dbReference type="GO" id="GO:0003779">
    <property type="term" value="F:actin binding"/>
    <property type="evidence" value="ECO:0007669"/>
    <property type="project" value="TreeGrafter"/>
</dbReference>
<name>A0AAU9GG38_DROMD</name>
<feature type="compositionally biased region" description="Polar residues" evidence="6">
    <location>
        <begin position="217"/>
        <end position="228"/>
    </location>
</feature>
<dbReference type="Proteomes" id="UP001500889">
    <property type="component" value="Chromosome dot"/>
</dbReference>
<dbReference type="GO" id="GO:0032233">
    <property type="term" value="P:positive regulation of actin filament bundle assembly"/>
    <property type="evidence" value="ECO:0007669"/>
    <property type="project" value="TreeGrafter"/>
</dbReference>
<comment type="similarity">
    <text evidence="4">Belongs to the synaptopodin family.</text>
</comment>
<feature type="compositionally biased region" description="Acidic residues" evidence="6">
    <location>
        <begin position="151"/>
        <end position="174"/>
    </location>
</feature>
<evidence type="ECO:0000256" key="5">
    <source>
        <dbReference type="SAM" id="Coils"/>
    </source>
</evidence>
<dbReference type="GO" id="GO:0030018">
    <property type="term" value="C:Z disc"/>
    <property type="evidence" value="ECO:0007669"/>
    <property type="project" value="TreeGrafter"/>
</dbReference>
<dbReference type="EMBL" id="AP029268">
    <property type="protein sequence ID" value="BFG06777.1"/>
    <property type="molecule type" value="Genomic_DNA"/>
</dbReference>
<protein>
    <submittedName>
        <fullName evidence="7">Uncharacterized protein</fullName>
    </submittedName>
</protein>
<keyword evidence="8" id="KW-1185">Reference proteome</keyword>
<dbReference type="PANTHER" id="PTHR24217">
    <property type="entry name" value="PUTATIVE-RELATED"/>
    <property type="match status" value="1"/>
</dbReference>
<keyword evidence="2" id="KW-0963">Cytoplasm</keyword>
<evidence type="ECO:0000256" key="3">
    <source>
        <dbReference type="ARBA" id="ARBA00022553"/>
    </source>
</evidence>
<feature type="compositionally biased region" description="Basic and acidic residues" evidence="6">
    <location>
        <begin position="204"/>
        <end position="216"/>
    </location>
</feature>
<evidence type="ECO:0000256" key="4">
    <source>
        <dbReference type="ARBA" id="ARBA00038161"/>
    </source>
</evidence>
<evidence type="ECO:0000313" key="8">
    <source>
        <dbReference type="Proteomes" id="UP001500889"/>
    </source>
</evidence>
<reference evidence="7 8" key="1">
    <citation type="submission" date="2024-02" db="EMBL/GenBank/DDBJ databases">
        <title>A chromosome-level genome assembly of Drosophila madeirensis, a fruit fly species endemic to Madeira island.</title>
        <authorList>
            <person name="Tomihara K."/>
            <person name="Llopart A."/>
            <person name="Yamamoto D."/>
        </authorList>
    </citation>
    <scope>NUCLEOTIDE SEQUENCE [LARGE SCALE GENOMIC DNA]</scope>
    <source>
        <strain evidence="7 8">RF1</strain>
    </source>
</reference>
<feature type="compositionally biased region" description="Basic and acidic residues" evidence="6">
    <location>
        <begin position="339"/>
        <end position="349"/>
    </location>
</feature>
<proteinExistence type="inferred from homology"/>
<evidence type="ECO:0000313" key="7">
    <source>
        <dbReference type="EMBL" id="BFG06777.1"/>
    </source>
</evidence>